<comment type="caution">
    <text evidence="1">The sequence shown here is derived from an EMBL/GenBank/DDBJ whole genome shotgun (WGS) entry which is preliminary data.</text>
</comment>
<proteinExistence type="predicted"/>
<dbReference type="Proteomes" id="UP000676336">
    <property type="component" value="Unassembled WGS sequence"/>
</dbReference>
<dbReference type="EMBL" id="CAJOBI010247702">
    <property type="protein sequence ID" value="CAF5098357.1"/>
    <property type="molecule type" value="Genomic_DNA"/>
</dbReference>
<feature type="non-terminal residue" evidence="1">
    <location>
        <position position="53"/>
    </location>
</feature>
<gene>
    <name evidence="1" type="ORF">SMN809_LOCUS61550</name>
</gene>
<accession>A0A8S3F2N3</accession>
<sequence length="53" mass="5890">MPVNDQITRIAEQFRQNPFWELGNLPIVLTEAQQSTPNTCTCGCRESRAGPGI</sequence>
<evidence type="ECO:0000313" key="2">
    <source>
        <dbReference type="Proteomes" id="UP000676336"/>
    </source>
</evidence>
<name>A0A8S3F2N3_9BILA</name>
<dbReference type="AlphaFoldDB" id="A0A8S3F2N3"/>
<protein>
    <submittedName>
        <fullName evidence="1">Uncharacterized protein</fullName>
    </submittedName>
</protein>
<reference evidence="1" key="1">
    <citation type="submission" date="2021-02" db="EMBL/GenBank/DDBJ databases">
        <authorList>
            <person name="Nowell W R."/>
        </authorList>
    </citation>
    <scope>NUCLEOTIDE SEQUENCE</scope>
</reference>
<evidence type="ECO:0000313" key="1">
    <source>
        <dbReference type="EMBL" id="CAF5098357.1"/>
    </source>
</evidence>
<organism evidence="1 2">
    <name type="scientific">Rotaria magnacalcarata</name>
    <dbReference type="NCBI Taxonomy" id="392030"/>
    <lineage>
        <taxon>Eukaryota</taxon>
        <taxon>Metazoa</taxon>
        <taxon>Spiralia</taxon>
        <taxon>Gnathifera</taxon>
        <taxon>Rotifera</taxon>
        <taxon>Eurotatoria</taxon>
        <taxon>Bdelloidea</taxon>
        <taxon>Philodinida</taxon>
        <taxon>Philodinidae</taxon>
        <taxon>Rotaria</taxon>
    </lineage>
</organism>